<feature type="region of interest" description="Disordered" evidence="1">
    <location>
        <begin position="407"/>
        <end position="462"/>
    </location>
</feature>
<dbReference type="Proteomes" id="UP000054270">
    <property type="component" value="Unassembled WGS sequence"/>
</dbReference>
<keyword evidence="3" id="KW-1185">Reference proteome</keyword>
<evidence type="ECO:0000313" key="3">
    <source>
        <dbReference type="Proteomes" id="UP000054270"/>
    </source>
</evidence>
<feature type="compositionally biased region" description="Low complexity" evidence="1">
    <location>
        <begin position="424"/>
        <end position="447"/>
    </location>
</feature>
<feature type="compositionally biased region" description="Basic residues" evidence="1">
    <location>
        <begin position="557"/>
        <end position="567"/>
    </location>
</feature>
<feature type="region of interest" description="Disordered" evidence="1">
    <location>
        <begin position="164"/>
        <end position="189"/>
    </location>
</feature>
<feature type="region of interest" description="Disordered" evidence="1">
    <location>
        <begin position="541"/>
        <end position="567"/>
    </location>
</feature>
<proteinExistence type="predicted"/>
<dbReference type="AlphaFoldDB" id="A0A0D2P6H8"/>
<evidence type="ECO:0000313" key="2">
    <source>
        <dbReference type="EMBL" id="KJA24226.1"/>
    </source>
</evidence>
<gene>
    <name evidence="2" type="ORF">HYPSUDRAFT_200732</name>
</gene>
<reference evidence="3" key="1">
    <citation type="submission" date="2014-04" db="EMBL/GenBank/DDBJ databases">
        <title>Evolutionary Origins and Diversification of the Mycorrhizal Mutualists.</title>
        <authorList>
            <consortium name="DOE Joint Genome Institute"/>
            <consortium name="Mycorrhizal Genomics Consortium"/>
            <person name="Kohler A."/>
            <person name="Kuo A."/>
            <person name="Nagy L.G."/>
            <person name="Floudas D."/>
            <person name="Copeland A."/>
            <person name="Barry K.W."/>
            <person name="Cichocki N."/>
            <person name="Veneault-Fourrey C."/>
            <person name="LaButti K."/>
            <person name="Lindquist E.A."/>
            <person name="Lipzen A."/>
            <person name="Lundell T."/>
            <person name="Morin E."/>
            <person name="Murat C."/>
            <person name="Riley R."/>
            <person name="Ohm R."/>
            <person name="Sun H."/>
            <person name="Tunlid A."/>
            <person name="Henrissat B."/>
            <person name="Grigoriev I.V."/>
            <person name="Hibbett D.S."/>
            <person name="Martin F."/>
        </authorList>
    </citation>
    <scope>NUCLEOTIDE SEQUENCE [LARGE SCALE GENOMIC DNA]</scope>
    <source>
        <strain evidence="3">FD-334 SS-4</strain>
    </source>
</reference>
<accession>A0A0D2P6H8</accession>
<dbReference type="EMBL" id="KN817538">
    <property type="protein sequence ID" value="KJA24226.1"/>
    <property type="molecule type" value="Genomic_DNA"/>
</dbReference>
<evidence type="ECO:0000256" key="1">
    <source>
        <dbReference type="SAM" id="MobiDB-lite"/>
    </source>
</evidence>
<name>A0A0D2P6H8_HYPSF</name>
<sequence length="611" mass="65772">MNALSRLNEVADAPTLRGGAAFRGVRPRECSADTAPGLQRRAMYRAYSVHAPWTRLASPLAPDTTSAPPRDAPRRQAQPIGALYCARQPRTRHAITPERETQLNKFELSRHLSPRRTPAAAPGWRVAGLGAWGSAPVAHPLRELRGTGRLLRFRRRVEAEGRRGREYKGSATRRGGCDREQGQGSVPPARAGAVDARQAHSAMRAVIASSDALRWTRECCPVANADKKADKSSGGNLVCGLEIVADRDGGASSRGGALLHVHMQIIDDEGARAGRASCAFASSFHHDSMHNGIRASAHHRRLDARRANLHGPSARAGGSNAHPVKLTDALPNPRLFLSASCLTGRAQAHPRVRASGIGVRFGARELHTTMCSAARAPGHPNNYLIMRCWLDSESARSGQAMRRLADISASGDGDLPSGKTLGTGRSRPAASGRQRGSGRSCARGSGKSIRRTPKTASEAPRWNLGCARPPVELCVVGAWKNDDADALMRALDYRKRAAGPRTAARPACCPLGIRPRSCCQSTMIPGNLFSRIRGTYDTDNATLPTTGPAPPAARAKNGTRSRRRRRTASRAVGWLLPEYTRFLGRTRAYACYSAAQDKHLRRAASTARDTV</sequence>
<organism evidence="2 3">
    <name type="scientific">Hypholoma sublateritium (strain FD-334 SS-4)</name>
    <dbReference type="NCBI Taxonomy" id="945553"/>
    <lineage>
        <taxon>Eukaryota</taxon>
        <taxon>Fungi</taxon>
        <taxon>Dikarya</taxon>
        <taxon>Basidiomycota</taxon>
        <taxon>Agaricomycotina</taxon>
        <taxon>Agaricomycetes</taxon>
        <taxon>Agaricomycetidae</taxon>
        <taxon>Agaricales</taxon>
        <taxon>Agaricineae</taxon>
        <taxon>Strophariaceae</taxon>
        <taxon>Hypholoma</taxon>
    </lineage>
</organism>
<protein>
    <submittedName>
        <fullName evidence="2">Uncharacterized protein</fullName>
    </submittedName>
</protein>